<dbReference type="PANTHER" id="PTHR31170">
    <property type="entry name" value="BNAC04G53230D PROTEIN"/>
    <property type="match status" value="1"/>
</dbReference>
<dbReference type="PANTHER" id="PTHR31170:SF25">
    <property type="entry name" value="BNAA09G04570D PROTEIN"/>
    <property type="match status" value="1"/>
</dbReference>
<reference evidence="1 2" key="1">
    <citation type="journal article" date="2018" name="Sci. Data">
        <title>The draft genome sequence of cork oak.</title>
        <authorList>
            <person name="Ramos A.M."/>
            <person name="Usie A."/>
            <person name="Barbosa P."/>
            <person name="Barros P.M."/>
            <person name="Capote T."/>
            <person name="Chaves I."/>
            <person name="Simoes F."/>
            <person name="Abreu I."/>
            <person name="Carrasquinho I."/>
            <person name="Faro C."/>
            <person name="Guimaraes J.B."/>
            <person name="Mendonca D."/>
            <person name="Nobrega F."/>
            <person name="Rodrigues L."/>
            <person name="Saibo N.J.M."/>
            <person name="Varela M.C."/>
            <person name="Egas C."/>
            <person name="Matos J."/>
            <person name="Miguel C.M."/>
            <person name="Oliveira M.M."/>
            <person name="Ricardo C.P."/>
            <person name="Goncalves S."/>
        </authorList>
    </citation>
    <scope>NUCLEOTIDE SEQUENCE [LARGE SCALE GENOMIC DNA]</scope>
    <source>
        <strain evidence="2">cv. HL8</strain>
    </source>
</reference>
<name>A0AAW0LEQ8_QUESU</name>
<comment type="caution">
    <text evidence="1">The sequence shown here is derived from an EMBL/GenBank/DDBJ whole genome shotgun (WGS) entry which is preliminary data.</text>
</comment>
<dbReference type="Proteomes" id="UP000237347">
    <property type="component" value="Unassembled WGS sequence"/>
</dbReference>
<proteinExistence type="predicted"/>
<protein>
    <submittedName>
        <fullName evidence="1">Upf0481 protein</fullName>
    </submittedName>
</protein>
<evidence type="ECO:0000313" key="2">
    <source>
        <dbReference type="Proteomes" id="UP000237347"/>
    </source>
</evidence>
<accession>A0AAW0LEQ8</accession>
<evidence type="ECO:0000313" key="1">
    <source>
        <dbReference type="EMBL" id="KAK7849334.1"/>
    </source>
</evidence>
<sequence>MTVLPGRASLEIPPLFIDYKTGPILRNLVAYEQCNKCVKPYFTSYIMLFDGLVNTPEDVQILRNKRIFYHVYGSDHEVSVLLNISTRMLLMIIGMSATFLH</sequence>
<dbReference type="Pfam" id="PF03140">
    <property type="entry name" value="DUF247"/>
    <property type="match status" value="1"/>
</dbReference>
<dbReference type="AlphaFoldDB" id="A0AAW0LEQ8"/>
<gene>
    <name evidence="1" type="ORF">CFP56_003121</name>
</gene>
<dbReference type="InterPro" id="IPR004158">
    <property type="entry name" value="DUF247_pln"/>
</dbReference>
<organism evidence="1 2">
    <name type="scientific">Quercus suber</name>
    <name type="common">Cork oak</name>
    <dbReference type="NCBI Taxonomy" id="58331"/>
    <lineage>
        <taxon>Eukaryota</taxon>
        <taxon>Viridiplantae</taxon>
        <taxon>Streptophyta</taxon>
        <taxon>Embryophyta</taxon>
        <taxon>Tracheophyta</taxon>
        <taxon>Spermatophyta</taxon>
        <taxon>Magnoliopsida</taxon>
        <taxon>eudicotyledons</taxon>
        <taxon>Gunneridae</taxon>
        <taxon>Pentapetalae</taxon>
        <taxon>rosids</taxon>
        <taxon>fabids</taxon>
        <taxon>Fagales</taxon>
        <taxon>Fagaceae</taxon>
        <taxon>Quercus</taxon>
    </lineage>
</organism>
<dbReference type="EMBL" id="PKMF04000115">
    <property type="protein sequence ID" value="KAK7849334.1"/>
    <property type="molecule type" value="Genomic_DNA"/>
</dbReference>
<keyword evidence="2" id="KW-1185">Reference proteome</keyword>